<gene>
    <name evidence="2" type="primary">LOC100330797</name>
</gene>
<reference evidence="2" key="1">
    <citation type="submission" date="2025-08" db="UniProtKB">
        <authorList>
            <consortium name="RefSeq"/>
        </authorList>
    </citation>
    <scope>IDENTIFICATION</scope>
    <source>
        <strain evidence="2">Tuebingen</strain>
        <tissue evidence="2">Fibroblasts and whole tissue</tissue>
    </source>
</reference>
<accession>A0AC58IN04</accession>
<keyword evidence="1" id="KW-1185">Reference proteome</keyword>
<proteinExistence type="predicted"/>
<name>A0AC58IN04_DANRE</name>
<dbReference type="Proteomes" id="UP000000437">
    <property type="component" value="Chromosome 23"/>
</dbReference>
<dbReference type="RefSeq" id="XP_073795615.1">
    <property type="nucleotide sequence ID" value="XM_073939514.1"/>
</dbReference>
<evidence type="ECO:0000313" key="2">
    <source>
        <dbReference type="RefSeq" id="XP_073795615.1"/>
    </source>
</evidence>
<sequence>MGRTILKDHKDSRKDKVGRSVSLSGPGAVKGMEFSWEDYLKETASVPAPHSCFRQSRVPPSNDFKVGMKLEARDPRNSTSTCIATVMGLMGARLRLRLDGSDNTNDFWRLVDSADIQPIGTCEKNGDMLQPPLGFRMNASSWPMFLLRTLNGAEMAPAMAFKKEPLRPLQNTFRAGLKLEAVDRKNPYLICPATVGEVKGEELFVMFDGWRGAFDYWCRYDSRDLFPVGWCSATQHGLQPPGNSLGLPKAAPASSSSSSVPKLSRRSVLPPLRLPAAVPALPVRKGIRGRRPKSETLALLKALTAPGAQSPQELQDTPLSQQPLRTHRRRGPKPGSKKKPRLQQSSTAAEDDRIPIMPSDGLSPLACSSSVVSTVCVYVNKHGNCGPHLDRKQLQKLPDHFGPEAANLVLQQTIQACLDCTYQPTVLLRCLQSEGGGGETVRVRTDGGVRLVKLPSASSAGFVLRFLERVCRQLQCDHLFSSQPFSPHTHTHSAHERTKTVKEELLLDSASLHRGVKRICRESPPYCAPLSPKLLHTDTHPSEAETLPPEDSGSPKEQRFMDSASNSMTPRPQTSRSTLDYQTPPNSPYYHGNGPAVRRQPSNPPAHTHRRVEAASSTTGPESVELKTPGRSPTSWSIEEVMQFVRDADPTALGPHAELFRKHEIDGKALLLLRSDMVMKYMGLKLGPALKLCHHIDTLKQRK</sequence>
<evidence type="ECO:0000313" key="1">
    <source>
        <dbReference type="Proteomes" id="UP000000437"/>
    </source>
</evidence>
<organism evidence="1 2">
    <name type="scientific">Danio rerio</name>
    <name type="common">Zebrafish</name>
    <name type="synonym">Brachydanio rerio</name>
    <dbReference type="NCBI Taxonomy" id="7955"/>
    <lineage>
        <taxon>Eukaryota</taxon>
        <taxon>Metazoa</taxon>
        <taxon>Chordata</taxon>
        <taxon>Craniata</taxon>
        <taxon>Vertebrata</taxon>
        <taxon>Euteleostomi</taxon>
        <taxon>Actinopterygii</taxon>
        <taxon>Neopterygii</taxon>
        <taxon>Teleostei</taxon>
        <taxon>Ostariophysi</taxon>
        <taxon>Cypriniformes</taxon>
        <taxon>Danionidae</taxon>
        <taxon>Danioninae</taxon>
        <taxon>Danio</taxon>
    </lineage>
</organism>
<protein>
    <submittedName>
        <fullName evidence="2">Sex comb on midleg-like protein 2 isoform X1</fullName>
    </submittedName>
</protein>